<keyword evidence="1" id="KW-0472">Membrane</keyword>
<keyword evidence="1" id="KW-0812">Transmembrane</keyword>
<dbReference type="AlphaFoldDB" id="A0A519BKP9"/>
<feature type="transmembrane region" description="Helical" evidence="1">
    <location>
        <begin position="111"/>
        <end position="133"/>
    </location>
</feature>
<feature type="transmembrane region" description="Helical" evidence="1">
    <location>
        <begin position="84"/>
        <end position="105"/>
    </location>
</feature>
<reference evidence="2 3" key="1">
    <citation type="journal article" date="2019" name="ISME J.">
        <title>Insights into ecological role of a new deltaproteobacterial order Candidatus Acidulodesulfobacterales by metagenomics and metatranscriptomics.</title>
        <authorList>
            <person name="Tan S."/>
            <person name="Liu J."/>
            <person name="Fang Y."/>
            <person name="Hedlund B.P."/>
            <person name="Lian Z.H."/>
            <person name="Huang L.Y."/>
            <person name="Li J.T."/>
            <person name="Huang L.N."/>
            <person name="Li W.J."/>
            <person name="Jiang H.C."/>
            <person name="Dong H.L."/>
            <person name="Shu W.S."/>
        </authorList>
    </citation>
    <scope>NUCLEOTIDE SEQUENCE [LARGE SCALE GENOMIC DNA]</scope>
    <source>
        <strain evidence="2">AP1</strain>
    </source>
</reference>
<dbReference type="Proteomes" id="UP000319296">
    <property type="component" value="Unassembled WGS sequence"/>
</dbReference>
<evidence type="ECO:0000313" key="2">
    <source>
        <dbReference type="EMBL" id="RZD17850.1"/>
    </source>
</evidence>
<keyword evidence="1" id="KW-1133">Transmembrane helix</keyword>
<feature type="transmembrane region" description="Helical" evidence="1">
    <location>
        <begin position="21"/>
        <end position="46"/>
    </location>
</feature>
<organism evidence="2 3">
    <name type="scientific">Candidatus Acididesulfobacter diazotrophicus</name>
    <dbReference type="NCBI Taxonomy" id="2597226"/>
    <lineage>
        <taxon>Bacteria</taxon>
        <taxon>Deltaproteobacteria</taxon>
        <taxon>Candidatus Acidulodesulfobacterales</taxon>
        <taxon>Candidatus Acididesulfobacter</taxon>
    </lineage>
</organism>
<name>A0A519BKP9_9DELT</name>
<evidence type="ECO:0000256" key="1">
    <source>
        <dbReference type="SAM" id="Phobius"/>
    </source>
</evidence>
<dbReference type="EMBL" id="SGBB01000020">
    <property type="protein sequence ID" value="RZD17850.1"/>
    <property type="molecule type" value="Genomic_DNA"/>
</dbReference>
<evidence type="ECO:0000313" key="3">
    <source>
        <dbReference type="Proteomes" id="UP000319296"/>
    </source>
</evidence>
<comment type="caution">
    <text evidence="2">The sequence shown here is derived from an EMBL/GenBank/DDBJ whole genome shotgun (WGS) entry which is preliminary data.</text>
</comment>
<feature type="transmembrane region" description="Helical" evidence="1">
    <location>
        <begin position="52"/>
        <end position="72"/>
    </location>
</feature>
<sequence length="139" mass="16254">MKFISKLKKNLILKYENYQNISLLVNIPFTIGLAIFFIAGLFTVIVFNNINFALSIFIGFIIAFVFYIDMSLYISKHIKNLNPVLAIFNLIKNLLLTAFFFIITYKLIRYNFIGVSIGFTIMPFSILWAWIFWSDLLIK</sequence>
<gene>
    <name evidence="2" type="ORF">EVG15_08960</name>
</gene>
<protein>
    <submittedName>
        <fullName evidence="2">Uncharacterized protein</fullName>
    </submittedName>
</protein>
<accession>A0A519BKP9</accession>
<proteinExistence type="predicted"/>